<sequence length="140" mass="15079">MGFSCTSGGLQGSCIAFAGLQNSVLPWVDLLVAHLDFGFLFCFLALPPRSRPPARWGQRGISRAPQTSLGGERSGAEQSRAEQGSPGNKRTHKLSSPLHPTPLENVYFALGPVLIFTKQSGETRGIGLPVMSFIRAWTII</sequence>
<accession>A0ABV0TJ06</accession>
<organism evidence="2 3">
    <name type="scientific">Ilyodon furcidens</name>
    <name type="common">goldbreast splitfin</name>
    <dbReference type="NCBI Taxonomy" id="33524"/>
    <lineage>
        <taxon>Eukaryota</taxon>
        <taxon>Metazoa</taxon>
        <taxon>Chordata</taxon>
        <taxon>Craniata</taxon>
        <taxon>Vertebrata</taxon>
        <taxon>Euteleostomi</taxon>
        <taxon>Actinopterygii</taxon>
        <taxon>Neopterygii</taxon>
        <taxon>Teleostei</taxon>
        <taxon>Neoteleostei</taxon>
        <taxon>Acanthomorphata</taxon>
        <taxon>Ovalentaria</taxon>
        <taxon>Atherinomorphae</taxon>
        <taxon>Cyprinodontiformes</taxon>
        <taxon>Goodeidae</taxon>
        <taxon>Ilyodon</taxon>
    </lineage>
</organism>
<keyword evidence="3" id="KW-1185">Reference proteome</keyword>
<protein>
    <submittedName>
        <fullName evidence="2">Uncharacterized protein</fullName>
    </submittedName>
</protein>
<reference evidence="2 3" key="1">
    <citation type="submission" date="2021-06" db="EMBL/GenBank/DDBJ databases">
        <authorList>
            <person name="Palmer J.M."/>
        </authorList>
    </citation>
    <scope>NUCLEOTIDE SEQUENCE [LARGE SCALE GENOMIC DNA]</scope>
    <source>
        <strain evidence="3">if_2019</strain>
        <tissue evidence="2">Muscle</tissue>
    </source>
</reference>
<gene>
    <name evidence="2" type="ORF">ILYODFUR_005063</name>
</gene>
<proteinExistence type="predicted"/>
<dbReference type="EMBL" id="JAHRIQ010035043">
    <property type="protein sequence ID" value="MEQ2231868.1"/>
    <property type="molecule type" value="Genomic_DNA"/>
</dbReference>
<comment type="caution">
    <text evidence="2">The sequence shown here is derived from an EMBL/GenBank/DDBJ whole genome shotgun (WGS) entry which is preliminary data.</text>
</comment>
<evidence type="ECO:0000313" key="3">
    <source>
        <dbReference type="Proteomes" id="UP001482620"/>
    </source>
</evidence>
<evidence type="ECO:0000313" key="2">
    <source>
        <dbReference type="EMBL" id="MEQ2231868.1"/>
    </source>
</evidence>
<dbReference type="Proteomes" id="UP001482620">
    <property type="component" value="Unassembled WGS sequence"/>
</dbReference>
<feature type="region of interest" description="Disordered" evidence="1">
    <location>
        <begin position="50"/>
        <end position="98"/>
    </location>
</feature>
<name>A0ABV0TJ06_9TELE</name>
<evidence type="ECO:0000256" key="1">
    <source>
        <dbReference type="SAM" id="MobiDB-lite"/>
    </source>
</evidence>